<evidence type="ECO:0000313" key="4">
    <source>
        <dbReference type="Proteomes" id="UP000828390"/>
    </source>
</evidence>
<feature type="domain" description="B box-type" evidence="2">
    <location>
        <begin position="29"/>
        <end position="75"/>
    </location>
</feature>
<proteinExistence type="predicted"/>
<dbReference type="EMBL" id="JAIWYP010000006">
    <property type="protein sequence ID" value="KAH3804175.1"/>
    <property type="molecule type" value="Genomic_DNA"/>
</dbReference>
<organism evidence="3 4">
    <name type="scientific">Dreissena polymorpha</name>
    <name type="common">Zebra mussel</name>
    <name type="synonym">Mytilus polymorpha</name>
    <dbReference type="NCBI Taxonomy" id="45954"/>
    <lineage>
        <taxon>Eukaryota</taxon>
        <taxon>Metazoa</taxon>
        <taxon>Spiralia</taxon>
        <taxon>Lophotrochozoa</taxon>
        <taxon>Mollusca</taxon>
        <taxon>Bivalvia</taxon>
        <taxon>Autobranchia</taxon>
        <taxon>Heteroconchia</taxon>
        <taxon>Euheterodonta</taxon>
        <taxon>Imparidentia</taxon>
        <taxon>Neoheterodontei</taxon>
        <taxon>Myida</taxon>
        <taxon>Dreissenoidea</taxon>
        <taxon>Dreissenidae</taxon>
        <taxon>Dreissena</taxon>
    </lineage>
</organism>
<keyword evidence="1" id="KW-0479">Metal-binding</keyword>
<evidence type="ECO:0000313" key="3">
    <source>
        <dbReference type="EMBL" id="KAH3804175.1"/>
    </source>
</evidence>
<dbReference type="InterPro" id="IPR000315">
    <property type="entry name" value="Znf_B-box"/>
</dbReference>
<protein>
    <recommendedName>
        <fullName evidence="2">B box-type domain-containing protein</fullName>
    </recommendedName>
</protein>
<evidence type="ECO:0000259" key="2">
    <source>
        <dbReference type="PROSITE" id="PS50119"/>
    </source>
</evidence>
<keyword evidence="1" id="KW-0862">Zinc</keyword>
<keyword evidence="1" id="KW-0863">Zinc-finger</keyword>
<dbReference type="AlphaFoldDB" id="A0A9D4FSI7"/>
<reference evidence="3" key="1">
    <citation type="journal article" date="2019" name="bioRxiv">
        <title>The Genome of the Zebra Mussel, Dreissena polymorpha: A Resource for Invasive Species Research.</title>
        <authorList>
            <person name="McCartney M.A."/>
            <person name="Auch B."/>
            <person name="Kono T."/>
            <person name="Mallez S."/>
            <person name="Zhang Y."/>
            <person name="Obille A."/>
            <person name="Becker A."/>
            <person name="Abrahante J.E."/>
            <person name="Garbe J."/>
            <person name="Badalamenti J.P."/>
            <person name="Herman A."/>
            <person name="Mangelson H."/>
            <person name="Liachko I."/>
            <person name="Sullivan S."/>
            <person name="Sone E.D."/>
            <person name="Koren S."/>
            <person name="Silverstein K.A.T."/>
            <person name="Beckman K.B."/>
            <person name="Gohl D.M."/>
        </authorList>
    </citation>
    <scope>NUCLEOTIDE SEQUENCE</scope>
    <source>
        <strain evidence="3">Duluth1</strain>
        <tissue evidence="3">Whole animal</tissue>
    </source>
</reference>
<dbReference type="PROSITE" id="PS50119">
    <property type="entry name" value="ZF_BBOX"/>
    <property type="match status" value="1"/>
</dbReference>
<name>A0A9D4FSI7_DREPO</name>
<dbReference type="GO" id="GO:0008270">
    <property type="term" value="F:zinc ion binding"/>
    <property type="evidence" value="ECO:0007669"/>
    <property type="project" value="UniProtKB-KW"/>
</dbReference>
<comment type="caution">
    <text evidence="3">The sequence shown here is derived from an EMBL/GenBank/DDBJ whole genome shotgun (WGS) entry which is preliminary data.</text>
</comment>
<evidence type="ECO:0000256" key="1">
    <source>
        <dbReference type="PROSITE-ProRule" id="PRU00024"/>
    </source>
</evidence>
<keyword evidence="4" id="KW-1185">Reference proteome</keyword>
<dbReference type="PROSITE" id="PS51257">
    <property type="entry name" value="PROKAR_LIPOPROTEIN"/>
    <property type="match status" value="1"/>
</dbReference>
<dbReference type="Proteomes" id="UP000828390">
    <property type="component" value="Unassembled WGS sequence"/>
</dbReference>
<gene>
    <name evidence="3" type="ORF">DPMN_132457</name>
</gene>
<reference evidence="3" key="2">
    <citation type="submission" date="2020-11" db="EMBL/GenBank/DDBJ databases">
        <authorList>
            <person name="McCartney M.A."/>
            <person name="Auch B."/>
            <person name="Kono T."/>
            <person name="Mallez S."/>
            <person name="Becker A."/>
            <person name="Gohl D.M."/>
            <person name="Silverstein K.A.T."/>
            <person name="Koren S."/>
            <person name="Bechman K.B."/>
            <person name="Herman A."/>
            <person name="Abrahante J.E."/>
            <person name="Garbe J."/>
        </authorList>
    </citation>
    <scope>NUCLEOTIDE SEQUENCE</scope>
    <source>
        <strain evidence="3">Duluth1</strain>
        <tissue evidence="3">Whole animal</tissue>
    </source>
</reference>
<accession>A0A9D4FSI7</accession>
<sequence>MGNAKGMQKKTESNRDNAGDFIGSLSVTQSCDPCMKSNISKTATDFCVNCNEFLCDTCKHPHCVYKPGKHKIVAIQDKWKMEDLGRCQEKTFMQPNCQETTKGMLLFI</sequence>